<dbReference type="GO" id="GO:0022857">
    <property type="term" value="F:transmembrane transporter activity"/>
    <property type="evidence" value="ECO:0007669"/>
    <property type="project" value="TreeGrafter"/>
</dbReference>
<keyword evidence="3 7" id="KW-0812">Transmembrane</keyword>
<evidence type="ECO:0000313" key="10">
    <source>
        <dbReference type="EMBL" id="PZF71118.1"/>
    </source>
</evidence>
<evidence type="ECO:0000256" key="5">
    <source>
        <dbReference type="ARBA" id="ARBA00023136"/>
    </source>
</evidence>
<accession>A0A2W2ATT5</accession>
<dbReference type="OrthoDB" id="9770036at2"/>
<organism evidence="10 11">
    <name type="scientific">Taibaiella soli</name>
    <dbReference type="NCBI Taxonomy" id="1649169"/>
    <lineage>
        <taxon>Bacteria</taxon>
        <taxon>Pseudomonadati</taxon>
        <taxon>Bacteroidota</taxon>
        <taxon>Chitinophagia</taxon>
        <taxon>Chitinophagales</taxon>
        <taxon>Chitinophagaceae</taxon>
        <taxon>Taibaiella</taxon>
    </lineage>
</organism>
<evidence type="ECO:0000256" key="1">
    <source>
        <dbReference type="ARBA" id="ARBA00004651"/>
    </source>
</evidence>
<dbReference type="PANTHER" id="PTHR30572">
    <property type="entry name" value="MEMBRANE COMPONENT OF TRANSPORTER-RELATED"/>
    <property type="match status" value="1"/>
</dbReference>
<comment type="subcellular location">
    <subcellularLocation>
        <location evidence="1">Cell membrane</location>
        <topology evidence="1">Multi-pass membrane protein</topology>
    </subcellularLocation>
</comment>
<feature type="transmembrane region" description="Helical" evidence="7">
    <location>
        <begin position="293"/>
        <end position="318"/>
    </location>
</feature>
<keyword evidence="5 7" id="KW-0472">Membrane</keyword>
<dbReference type="InterPro" id="IPR050250">
    <property type="entry name" value="Macrolide_Exporter_MacB"/>
</dbReference>
<sequence length="417" mass="45682">MNQTAQTISTSFIQALHELRVNKLRTFLSLLGITIGIFCIIAVLTVLESMENNIQTRMSSLGSDVLYISRWPWTADNSGEYKWWEYWRRPSMTVDELRTVENKVNGVQYATLCVKSNLRVKYLDVELSSIGGYAVTSDFDRIQNIEISSGRYLSSAELEGGNDAVVLGSQVYADLFGTVNAIGKSVSFLGRKYTVVGVMKKVGQNMAGFDFDNGLIFSYYAAANVTDVRSLDVDPVLMVKAAAGHNVSDVKDEVEGALRQERKVRPGRQSNFSINQLSQISERLQSVFGLIDMIGGVIGFFSLLVGGFGIANIMFVTVKERTKIIGLKKAIGAKRATILTEFLIEAITLCIIGGMIGIVIVLLLSLLLTYGADFAVTLSFKNFFLGLFISVIVGVLSGIIPAWAASRLNPVDAIRTT</sequence>
<keyword evidence="4 7" id="KW-1133">Transmembrane helix</keyword>
<dbReference type="RefSeq" id="WP_111000854.1">
    <property type="nucleotide sequence ID" value="NZ_QKTW01000027.1"/>
</dbReference>
<feature type="transmembrane region" description="Helical" evidence="7">
    <location>
        <begin position="383"/>
        <end position="405"/>
    </location>
</feature>
<comment type="similarity">
    <text evidence="6">Belongs to the ABC-4 integral membrane protein family.</text>
</comment>
<evidence type="ECO:0000259" key="9">
    <source>
        <dbReference type="Pfam" id="PF12704"/>
    </source>
</evidence>
<evidence type="ECO:0000256" key="7">
    <source>
        <dbReference type="SAM" id="Phobius"/>
    </source>
</evidence>
<proteinExistence type="inferred from homology"/>
<keyword evidence="2" id="KW-1003">Cell membrane</keyword>
<comment type="caution">
    <text evidence="10">The sequence shown here is derived from an EMBL/GenBank/DDBJ whole genome shotgun (WGS) entry which is preliminary data.</text>
</comment>
<evidence type="ECO:0000313" key="11">
    <source>
        <dbReference type="Proteomes" id="UP000248745"/>
    </source>
</evidence>
<keyword evidence="11" id="KW-1185">Reference proteome</keyword>
<feature type="domain" description="MacB-like periplasmic core" evidence="9">
    <location>
        <begin position="26"/>
        <end position="255"/>
    </location>
</feature>
<feature type="domain" description="ABC3 transporter permease C-terminal" evidence="8">
    <location>
        <begin position="297"/>
        <end position="410"/>
    </location>
</feature>
<gene>
    <name evidence="10" type="ORF">DN068_20695</name>
</gene>
<evidence type="ECO:0000256" key="6">
    <source>
        <dbReference type="ARBA" id="ARBA00038076"/>
    </source>
</evidence>
<evidence type="ECO:0000259" key="8">
    <source>
        <dbReference type="Pfam" id="PF02687"/>
    </source>
</evidence>
<dbReference type="Pfam" id="PF02687">
    <property type="entry name" value="FtsX"/>
    <property type="match status" value="1"/>
</dbReference>
<reference evidence="10 11" key="1">
    <citation type="submission" date="2018-06" db="EMBL/GenBank/DDBJ databases">
        <title>Mucibacter soli gen. nov., sp. nov., a new member of the family Chitinophagaceae producing mucin.</title>
        <authorList>
            <person name="Kim M.-K."/>
            <person name="Park S."/>
            <person name="Kim T.-S."/>
            <person name="Joung Y."/>
            <person name="Han J.-H."/>
            <person name="Kim S.B."/>
        </authorList>
    </citation>
    <scope>NUCLEOTIDE SEQUENCE [LARGE SCALE GENOMIC DNA]</scope>
    <source>
        <strain evidence="10 11">R1-15</strain>
    </source>
</reference>
<feature type="transmembrane region" description="Helical" evidence="7">
    <location>
        <begin position="27"/>
        <end position="47"/>
    </location>
</feature>
<dbReference type="Pfam" id="PF12704">
    <property type="entry name" value="MacB_PCD"/>
    <property type="match status" value="1"/>
</dbReference>
<dbReference type="GO" id="GO:0005886">
    <property type="term" value="C:plasma membrane"/>
    <property type="evidence" value="ECO:0007669"/>
    <property type="project" value="UniProtKB-SubCell"/>
</dbReference>
<name>A0A2W2ATT5_9BACT</name>
<dbReference type="InterPro" id="IPR003838">
    <property type="entry name" value="ABC3_permease_C"/>
</dbReference>
<dbReference type="Proteomes" id="UP000248745">
    <property type="component" value="Unassembled WGS sequence"/>
</dbReference>
<dbReference type="PANTHER" id="PTHR30572:SF4">
    <property type="entry name" value="ABC TRANSPORTER PERMEASE YTRF"/>
    <property type="match status" value="1"/>
</dbReference>
<dbReference type="AlphaFoldDB" id="A0A2W2ATT5"/>
<protein>
    <submittedName>
        <fullName evidence="10">ABC transporter permease</fullName>
    </submittedName>
</protein>
<evidence type="ECO:0000256" key="4">
    <source>
        <dbReference type="ARBA" id="ARBA00022989"/>
    </source>
</evidence>
<dbReference type="EMBL" id="QKTW01000027">
    <property type="protein sequence ID" value="PZF71118.1"/>
    <property type="molecule type" value="Genomic_DNA"/>
</dbReference>
<evidence type="ECO:0000256" key="2">
    <source>
        <dbReference type="ARBA" id="ARBA00022475"/>
    </source>
</evidence>
<feature type="transmembrane region" description="Helical" evidence="7">
    <location>
        <begin position="338"/>
        <end position="371"/>
    </location>
</feature>
<dbReference type="InterPro" id="IPR025857">
    <property type="entry name" value="MacB_PCD"/>
</dbReference>
<evidence type="ECO:0000256" key="3">
    <source>
        <dbReference type="ARBA" id="ARBA00022692"/>
    </source>
</evidence>